<feature type="chain" id="PRO_5015331631" description="DUF1223 domain-containing protein" evidence="1">
    <location>
        <begin position="23"/>
        <end position="233"/>
    </location>
</feature>
<evidence type="ECO:0000313" key="2">
    <source>
        <dbReference type="EMBL" id="SPF30016.1"/>
    </source>
</evidence>
<dbReference type="AlphaFoldDB" id="A0A2R8ACN4"/>
<dbReference type="InterPro" id="IPR036249">
    <property type="entry name" value="Thioredoxin-like_sf"/>
</dbReference>
<evidence type="ECO:0000256" key="1">
    <source>
        <dbReference type="SAM" id="SignalP"/>
    </source>
</evidence>
<protein>
    <recommendedName>
        <fullName evidence="4">DUF1223 domain-containing protein</fullName>
    </recommendedName>
</protein>
<name>A0A2R8ACN4_9RHOB</name>
<dbReference type="Pfam" id="PF06764">
    <property type="entry name" value="DUF1223"/>
    <property type="match status" value="1"/>
</dbReference>
<organism evidence="2 3">
    <name type="scientific">Pontivivens insulae</name>
    <dbReference type="NCBI Taxonomy" id="1639689"/>
    <lineage>
        <taxon>Bacteria</taxon>
        <taxon>Pseudomonadati</taxon>
        <taxon>Pseudomonadota</taxon>
        <taxon>Alphaproteobacteria</taxon>
        <taxon>Rhodobacterales</taxon>
        <taxon>Paracoccaceae</taxon>
        <taxon>Pontivivens</taxon>
    </lineage>
</organism>
<dbReference type="OrthoDB" id="9808254at2"/>
<dbReference type="Proteomes" id="UP000244932">
    <property type="component" value="Unassembled WGS sequence"/>
</dbReference>
<feature type="signal peptide" evidence="1">
    <location>
        <begin position="1"/>
        <end position="22"/>
    </location>
</feature>
<dbReference type="InterPro" id="IPR010634">
    <property type="entry name" value="DUF1223"/>
</dbReference>
<proteinExistence type="predicted"/>
<gene>
    <name evidence="2" type="ORF">POI8812_02344</name>
</gene>
<keyword evidence="1" id="KW-0732">Signal</keyword>
<dbReference type="PANTHER" id="PTHR36057">
    <property type="match status" value="1"/>
</dbReference>
<keyword evidence="3" id="KW-1185">Reference proteome</keyword>
<accession>A0A2R8ACN4</accession>
<evidence type="ECO:0000313" key="3">
    <source>
        <dbReference type="Proteomes" id="UP000244932"/>
    </source>
</evidence>
<sequence length="233" mass="25051">MRSMRAILVGLSLMLGAVPATAQSNTVVVELFTSQGCSSCPPADALLGELAEQPGIIALSMHVDYWDYLGWRDRYASPAMTQRQRDYQEAHQARSIFTPQMVIQGREAVIGHRRNEVAAAIAAQRALPTSVSLQLMRDGGQVQVEILPVGAASTGVVHMFAYDVPRSETIRGGENGGHTITYHNVVTAWMQLGVWNGEPMELSVPMPTMGKGVAVIVQDGASGPILAAAQLER</sequence>
<dbReference type="PANTHER" id="PTHR36057:SF1">
    <property type="entry name" value="LIPOPROTEIN LIPID ATTACHMENT SITE-LIKE PROTEIN, PUTATIVE (DUF1223)-RELATED"/>
    <property type="match status" value="1"/>
</dbReference>
<dbReference type="SUPFAM" id="SSF52833">
    <property type="entry name" value="Thioredoxin-like"/>
    <property type="match status" value="1"/>
</dbReference>
<dbReference type="EMBL" id="OMKW01000003">
    <property type="protein sequence ID" value="SPF30016.1"/>
    <property type="molecule type" value="Genomic_DNA"/>
</dbReference>
<reference evidence="2 3" key="1">
    <citation type="submission" date="2018-03" db="EMBL/GenBank/DDBJ databases">
        <authorList>
            <person name="Keele B.F."/>
        </authorList>
    </citation>
    <scope>NUCLEOTIDE SEQUENCE [LARGE SCALE GENOMIC DNA]</scope>
    <source>
        <strain evidence="2 3">CeCT 8812</strain>
    </source>
</reference>
<evidence type="ECO:0008006" key="4">
    <source>
        <dbReference type="Google" id="ProtNLM"/>
    </source>
</evidence>